<name>A0ACC7LMF7_9FLAO</name>
<accession>A0ACC7LMF7</accession>
<gene>
    <name evidence="1" type="ORF">ACEZ3G_13060</name>
</gene>
<keyword evidence="2" id="KW-1185">Reference proteome</keyword>
<evidence type="ECO:0000313" key="1">
    <source>
        <dbReference type="EMBL" id="MFH6604415.1"/>
    </source>
</evidence>
<organism evidence="1 2">
    <name type="scientific">Meishania litoralis</name>
    <dbReference type="NCBI Taxonomy" id="3434685"/>
    <lineage>
        <taxon>Bacteria</taxon>
        <taxon>Pseudomonadati</taxon>
        <taxon>Bacteroidota</taxon>
        <taxon>Flavobacteriia</taxon>
        <taxon>Flavobacteriales</taxon>
        <taxon>Flavobacteriaceae</taxon>
        <taxon>Meishania</taxon>
    </lineage>
</organism>
<reference evidence="1" key="1">
    <citation type="submission" date="2024-09" db="EMBL/GenBank/DDBJ databases">
        <authorList>
            <person name="Liu J."/>
        </authorList>
    </citation>
    <scope>NUCLEOTIDE SEQUENCE</scope>
    <source>
        <strain evidence="1">NBU2967</strain>
    </source>
</reference>
<dbReference type="Proteomes" id="UP001595191">
    <property type="component" value="Unassembled WGS sequence"/>
</dbReference>
<dbReference type="EMBL" id="JBHFPV010000002">
    <property type="protein sequence ID" value="MFH6604415.1"/>
    <property type="molecule type" value="Genomic_DNA"/>
</dbReference>
<evidence type="ECO:0000313" key="2">
    <source>
        <dbReference type="Proteomes" id="UP001595191"/>
    </source>
</evidence>
<sequence length="814" mass="92054">MLKNYLKIASRSITKNKLFSLIKVSSLAIGLSASFVIGLMVYYDLSFDKFHPDVERIYRITSEFTSPEGNGYNPGVSYPLAETLKEKGAGLEAVAPVLTTYPVTVRNNEDNKIFKRPEYVVYTDAAYFNVFEYDWIVGSPDNILENPNEVVLSENRANIYFPDRRPDEIIGSTLVYQDTIPVKVIGIVANFEKRTDLVFEEFISLKTAQQADMSNNVEYAGWNNTNSSSQLFVKLEQNVTKETVQSTLDALAKEHNEEEEVARGRIRNFYMQPLTELHLDPNYYTFDFSRVKASKSVLISLGFIALFLLLLGCINFINLNTAQATQRAKEIGVRKTLGSSKKQLVFQFLAETLLLTIFASALSIVFSYWLLQAFSDFIPEGLDFGLFSEPWVIVGILVLLALVTLLSGFYPALVLSSYRPVAVLKSQISQKSEKTTLRKYLTVFQFSVAQVFVIATFLVGKQIDYLMTKDMGFRTEAIASVRTPWHVPGPEKRTLLAERIEALPMVQRLSLSGNPPASNSTSSTYVTYMDGEREIVSILQLLRGDMEYLNLYDIPLLAGRDRLNDTIREYVINDTFRKQLGFKTPEEAIDKRIGRNDAKYPIVGVVADFNQRSLKTAVKPMAIVGDWDPDRSQFNTVHFSFQTDDVSGWSEAIAQIESIWNDVYPDVEFELTFMDDTIKRFYESERRTSTLLKWAMGLSIAISCLGLFGLVVYTTERRTKEIGIRKVLGASLLQLNILLCTEFLVLVGIAFVIAAPVAWYGLHQWLEDFAYKTELSAWIFILSGIIMAFISLIIMSIRTIAKANTNPVKSLRTE</sequence>
<proteinExistence type="predicted"/>
<comment type="caution">
    <text evidence="1">The sequence shown here is derived from an EMBL/GenBank/DDBJ whole genome shotgun (WGS) entry which is preliminary data.</text>
</comment>
<protein>
    <submittedName>
        <fullName evidence="1">ABC transporter permease</fullName>
    </submittedName>
</protein>